<reference evidence="2" key="1">
    <citation type="submission" date="2023-06" db="EMBL/GenBank/DDBJ databases">
        <authorList>
            <consortium name="Lawrence Berkeley National Laboratory"/>
            <person name="Ahrendt S."/>
            <person name="Sahu N."/>
            <person name="Indic B."/>
            <person name="Wong-Bajracharya J."/>
            <person name="Merenyi Z."/>
            <person name="Ke H.-M."/>
            <person name="Monk M."/>
            <person name="Kocsube S."/>
            <person name="Drula E."/>
            <person name="Lipzen A."/>
            <person name="Balint B."/>
            <person name="Henrissat B."/>
            <person name="Andreopoulos B."/>
            <person name="Martin F.M."/>
            <person name="Harder C.B."/>
            <person name="Rigling D."/>
            <person name="Ford K.L."/>
            <person name="Foster G.D."/>
            <person name="Pangilinan J."/>
            <person name="Papanicolaou A."/>
            <person name="Barry K."/>
            <person name="LaButti K."/>
            <person name="Viragh M."/>
            <person name="Koriabine M."/>
            <person name="Yan M."/>
            <person name="Riley R."/>
            <person name="Champramary S."/>
            <person name="Plett K.L."/>
            <person name="Tsai I.J."/>
            <person name="Slot J."/>
            <person name="Sipos G."/>
            <person name="Plett J."/>
            <person name="Nagy L.G."/>
            <person name="Grigoriev I.V."/>
        </authorList>
    </citation>
    <scope>NUCLEOTIDE SEQUENCE</scope>
    <source>
        <strain evidence="2">FPL87.14</strain>
    </source>
</reference>
<dbReference type="AlphaFoldDB" id="A0AA39JQG0"/>
<keyword evidence="1" id="KW-0812">Transmembrane</keyword>
<dbReference type="Proteomes" id="UP001175226">
    <property type="component" value="Unassembled WGS sequence"/>
</dbReference>
<feature type="transmembrane region" description="Helical" evidence="1">
    <location>
        <begin position="81"/>
        <end position="101"/>
    </location>
</feature>
<keyword evidence="1" id="KW-1133">Transmembrane helix</keyword>
<accession>A0AA39JQG0</accession>
<evidence type="ECO:0000313" key="2">
    <source>
        <dbReference type="EMBL" id="KAK0446085.1"/>
    </source>
</evidence>
<comment type="caution">
    <text evidence="2">The sequence shown here is derived from an EMBL/GenBank/DDBJ whole genome shotgun (WGS) entry which is preliminary data.</text>
</comment>
<organism evidence="2 3">
    <name type="scientific">Armillaria borealis</name>
    <dbReference type="NCBI Taxonomy" id="47425"/>
    <lineage>
        <taxon>Eukaryota</taxon>
        <taxon>Fungi</taxon>
        <taxon>Dikarya</taxon>
        <taxon>Basidiomycota</taxon>
        <taxon>Agaricomycotina</taxon>
        <taxon>Agaricomycetes</taxon>
        <taxon>Agaricomycetidae</taxon>
        <taxon>Agaricales</taxon>
        <taxon>Marasmiineae</taxon>
        <taxon>Physalacriaceae</taxon>
        <taxon>Armillaria</taxon>
    </lineage>
</organism>
<feature type="transmembrane region" description="Helical" evidence="1">
    <location>
        <begin position="284"/>
        <end position="306"/>
    </location>
</feature>
<feature type="transmembrane region" description="Helical" evidence="1">
    <location>
        <begin position="230"/>
        <end position="248"/>
    </location>
</feature>
<name>A0AA39JQG0_9AGAR</name>
<protein>
    <submittedName>
        <fullName evidence="2">Uncharacterized protein</fullName>
    </submittedName>
</protein>
<evidence type="ECO:0000313" key="3">
    <source>
        <dbReference type="Proteomes" id="UP001175226"/>
    </source>
</evidence>
<dbReference type="EMBL" id="JAUEPT010000014">
    <property type="protein sequence ID" value="KAK0446085.1"/>
    <property type="molecule type" value="Genomic_DNA"/>
</dbReference>
<evidence type="ECO:0000256" key="1">
    <source>
        <dbReference type="SAM" id="Phobius"/>
    </source>
</evidence>
<feature type="transmembrane region" description="Helical" evidence="1">
    <location>
        <begin position="113"/>
        <end position="134"/>
    </location>
</feature>
<keyword evidence="1" id="KW-0472">Membrane</keyword>
<proteinExistence type="predicted"/>
<keyword evidence="3" id="KW-1185">Reference proteome</keyword>
<gene>
    <name evidence="2" type="ORF">EV421DRAFT_1901769</name>
</gene>
<sequence length="313" mass="34252">MLPIFDFARVYWLNQVVLDYFQSYHSVAEKAHTRGLVGDNGTIDDTHRKGTKDAIIWLCYNESPLKYQGDSVRCRILKASIAALVVQWGTTVSGFIVIYFTPTKGLGCRSLCLLLYGLVSTVAWWCMVVSTWLAQRSSAWPRPRSTVEIATDTLSDIALTVIPVSTPAPHRPGDPPLTYPSSPLSESPMMPCSEFGLASEAARANGDTAMPNHDDGLVVWSRCFSRAGKVLAFLNALFLSGLCLAQLGNGFSNCWCDSSYIGLRSNAYITFVIPDSGFSSFRSAWGGAIFLGIATSSLFAVLIIFAKKTRYPD</sequence>